<feature type="compositionally biased region" description="Low complexity" evidence="1">
    <location>
        <begin position="72"/>
        <end position="95"/>
    </location>
</feature>
<reference evidence="2" key="2">
    <citation type="submission" date="2021-09" db="EMBL/GenBank/DDBJ databases">
        <authorList>
            <person name="Jia N."/>
            <person name="Wang J."/>
            <person name="Shi W."/>
            <person name="Du L."/>
            <person name="Sun Y."/>
            <person name="Zhan W."/>
            <person name="Jiang J."/>
            <person name="Wang Q."/>
            <person name="Zhang B."/>
            <person name="Ji P."/>
            <person name="Sakyi L.B."/>
            <person name="Cui X."/>
            <person name="Yuan T."/>
            <person name="Jiang B."/>
            <person name="Yang W."/>
            <person name="Lam T.T.-Y."/>
            <person name="Chang Q."/>
            <person name="Ding S."/>
            <person name="Wang X."/>
            <person name="Zhu J."/>
            <person name="Ruan X."/>
            <person name="Zhao L."/>
            <person name="Wei J."/>
            <person name="Que T."/>
            <person name="Du C."/>
            <person name="Cheng J."/>
            <person name="Dai P."/>
            <person name="Han X."/>
            <person name="Huang E."/>
            <person name="Gao Y."/>
            <person name="Liu J."/>
            <person name="Shao H."/>
            <person name="Ye R."/>
            <person name="Li L."/>
            <person name="Wei W."/>
            <person name="Wang X."/>
            <person name="Wang C."/>
            <person name="Huo Q."/>
            <person name="Li W."/>
            <person name="Guo W."/>
            <person name="Chen H."/>
            <person name="Chen S."/>
            <person name="Zhou L."/>
            <person name="Zhou L."/>
            <person name="Ni X."/>
            <person name="Tian J."/>
            <person name="Zhou Y."/>
            <person name="Sheng Y."/>
            <person name="Liu T."/>
            <person name="Pan Y."/>
            <person name="Xia L."/>
            <person name="Li J."/>
            <person name="Zhao F."/>
            <person name="Cao W."/>
        </authorList>
    </citation>
    <scope>NUCLEOTIDE SEQUENCE</scope>
    <source>
        <strain evidence="2">Rsan-2018</strain>
        <tissue evidence="2">Larvae</tissue>
    </source>
</reference>
<dbReference type="Proteomes" id="UP000821837">
    <property type="component" value="Chromosome 1"/>
</dbReference>
<evidence type="ECO:0000313" key="3">
    <source>
        <dbReference type="Proteomes" id="UP000821837"/>
    </source>
</evidence>
<feature type="region of interest" description="Disordered" evidence="1">
    <location>
        <begin position="1"/>
        <end position="128"/>
    </location>
</feature>
<comment type="caution">
    <text evidence="2">The sequence shown here is derived from an EMBL/GenBank/DDBJ whole genome shotgun (WGS) entry which is preliminary data.</text>
</comment>
<protein>
    <submittedName>
        <fullName evidence="2">Uncharacterized protein</fullName>
    </submittedName>
</protein>
<keyword evidence="3" id="KW-1185">Reference proteome</keyword>
<dbReference type="VEuPathDB" id="VectorBase:RSAN_041768"/>
<feature type="compositionally biased region" description="Polar residues" evidence="1">
    <location>
        <begin position="36"/>
        <end position="49"/>
    </location>
</feature>
<accession>A0A9D4TAR1</accession>
<feature type="compositionally biased region" description="Pro residues" evidence="1">
    <location>
        <begin position="58"/>
        <end position="71"/>
    </location>
</feature>
<feature type="compositionally biased region" description="Polar residues" evidence="1">
    <location>
        <begin position="115"/>
        <end position="128"/>
    </location>
</feature>
<dbReference type="AlphaFoldDB" id="A0A9D4TAR1"/>
<organism evidence="2 3">
    <name type="scientific">Rhipicephalus sanguineus</name>
    <name type="common">Brown dog tick</name>
    <name type="synonym">Ixodes sanguineus</name>
    <dbReference type="NCBI Taxonomy" id="34632"/>
    <lineage>
        <taxon>Eukaryota</taxon>
        <taxon>Metazoa</taxon>
        <taxon>Ecdysozoa</taxon>
        <taxon>Arthropoda</taxon>
        <taxon>Chelicerata</taxon>
        <taxon>Arachnida</taxon>
        <taxon>Acari</taxon>
        <taxon>Parasitiformes</taxon>
        <taxon>Ixodida</taxon>
        <taxon>Ixodoidea</taxon>
        <taxon>Ixodidae</taxon>
        <taxon>Rhipicephalinae</taxon>
        <taxon>Rhipicephalus</taxon>
        <taxon>Rhipicephalus</taxon>
    </lineage>
</organism>
<dbReference type="EMBL" id="JABSTV010001245">
    <property type="protein sequence ID" value="KAH7983980.1"/>
    <property type="molecule type" value="Genomic_DNA"/>
</dbReference>
<evidence type="ECO:0000313" key="2">
    <source>
        <dbReference type="EMBL" id="KAH7983980.1"/>
    </source>
</evidence>
<sequence length="128" mass="12544">MTGPTAGRPGGGRRGSAPLPVQRRASLSPQPPGVSAPTSLGPSPKQSPRPSIEGSPKESPPPAEQDGPPSPGGASTAQSATSALATLQDPAAAAAESKSPATEVPGVVNAVDFTPETTSNNSEALEES</sequence>
<name>A0A9D4TAR1_RHISA</name>
<gene>
    <name evidence="2" type="ORF">HPB52_015986</name>
</gene>
<evidence type="ECO:0000256" key="1">
    <source>
        <dbReference type="SAM" id="MobiDB-lite"/>
    </source>
</evidence>
<proteinExistence type="predicted"/>
<reference evidence="2" key="1">
    <citation type="journal article" date="2020" name="Cell">
        <title>Large-Scale Comparative Analyses of Tick Genomes Elucidate Their Genetic Diversity and Vector Capacities.</title>
        <authorList>
            <consortium name="Tick Genome and Microbiome Consortium (TIGMIC)"/>
            <person name="Jia N."/>
            <person name="Wang J."/>
            <person name="Shi W."/>
            <person name="Du L."/>
            <person name="Sun Y."/>
            <person name="Zhan W."/>
            <person name="Jiang J.F."/>
            <person name="Wang Q."/>
            <person name="Zhang B."/>
            <person name="Ji P."/>
            <person name="Bell-Sakyi L."/>
            <person name="Cui X.M."/>
            <person name="Yuan T.T."/>
            <person name="Jiang B.G."/>
            <person name="Yang W.F."/>
            <person name="Lam T.T."/>
            <person name="Chang Q.C."/>
            <person name="Ding S.J."/>
            <person name="Wang X.J."/>
            <person name="Zhu J.G."/>
            <person name="Ruan X.D."/>
            <person name="Zhao L."/>
            <person name="Wei J.T."/>
            <person name="Ye R.Z."/>
            <person name="Que T.C."/>
            <person name="Du C.H."/>
            <person name="Zhou Y.H."/>
            <person name="Cheng J.X."/>
            <person name="Dai P.F."/>
            <person name="Guo W.B."/>
            <person name="Han X.H."/>
            <person name="Huang E.J."/>
            <person name="Li L.F."/>
            <person name="Wei W."/>
            <person name="Gao Y.C."/>
            <person name="Liu J.Z."/>
            <person name="Shao H.Z."/>
            <person name="Wang X."/>
            <person name="Wang C.C."/>
            <person name="Yang T.C."/>
            <person name="Huo Q.B."/>
            <person name="Li W."/>
            <person name="Chen H.Y."/>
            <person name="Chen S.E."/>
            <person name="Zhou L.G."/>
            <person name="Ni X.B."/>
            <person name="Tian J.H."/>
            <person name="Sheng Y."/>
            <person name="Liu T."/>
            <person name="Pan Y.S."/>
            <person name="Xia L.Y."/>
            <person name="Li J."/>
            <person name="Zhao F."/>
            <person name="Cao W.C."/>
        </authorList>
    </citation>
    <scope>NUCLEOTIDE SEQUENCE</scope>
    <source>
        <strain evidence="2">Rsan-2018</strain>
    </source>
</reference>